<gene>
    <name evidence="1" type="ORF">LCGC14_2735240</name>
</gene>
<accession>A0A0F8ZTB7</accession>
<dbReference type="EMBL" id="LAZR01049620">
    <property type="protein sequence ID" value="KKK89225.1"/>
    <property type="molecule type" value="Genomic_DNA"/>
</dbReference>
<protein>
    <recommendedName>
        <fullName evidence="2">Glycosyltransferase 2-like domain-containing protein</fullName>
    </recommendedName>
</protein>
<comment type="caution">
    <text evidence="1">The sequence shown here is derived from an EMBL/GenBank/DDBJ whole genome shotgun (WGS) entry which is preliminary data.</text>
</comment>
<organism evidence="1">
    <name type="scientific">marine sediment metagenome</name>
    <dbReference type="NCBI Taxonomy" id="412755"/>
    <lineage>
        <taxon>unclassified sequences</taxon>
        <taxon>metagenomes</taxon>
        <taxon>ecological metagenomes</taxon>
    </lineage>
</organism>
<evidence type="ECO:0000313" key="1">
    <source>
        <dbReference type="EMBL" id="KKK89225.1"/>
    </source>
</evidence>
<reference evidence="1" key="1">
    <citation type="journal article" date="2015" name="Nature">
        <title>Complex archaea that bridge the gap between prokaryotes and eukaryotes.</title>
        <authorList>
            <person name="Spang A."/>
            <person name="Saw J.H."/>
            <person name="Jorgensen S.L."/>
            <person name="Zaremba-Niedzwiedzka K."/>
            <person name="Martijn J."/>
            <person name="Lind A.E."/>
            <person name="van Eijk R."/>
            <person name="Schleper C."/>
            <person name="Guy L."/>
            <person name="Ettema T.J."/>
        </authorList>
    </citation>
    <scope>NUCLEOTIDE SEQUENCE</scope>
</reference>
<sequence>MDISFLCSGIRTENWAACFDLIFRSSSMSVEVICVSPKHLPSELKDDPRIKFIYDAGSPVRGFQIAASAATGCRVMPLTDDSMMELNAQNLIWEIIRDQDRKTVVLGKYTEGEGNSKQGKRNWEFQLADNYYKVHGSALTASSHVPSP</sequence>
<name>A0A0F8ZTB7_9ZZZZ</name>
<dbReference type="AlphaFoldDB" id="A0A0F8ZTB7"/>
<evidence type="ECO:0008006" key="2">
    <source>
        <dbReference type="Google" id="ProtNLM"/>
    </source>
</evidence>
<proteinExistence type="predicted"/>